<feature type="transmembrane region" description="Helical" evidence="14">
    <location>
        <begin position="346"/>
        <end position="366"/>
    </location>
</feature>
<reference evidence="15 16" key="1">
    <citation type="submission" date="2018-06" db="EMBL/GenBank/DDBJ databases">
        <title>Whole genome sequencing of Candida tropicalis (genome annotated by CSBL at Korea University).</title>
        <authorList>
            <person name="Ahn J."/>
        </authorList>
    </citation>
    <scope>NUCLEOTIDE SEQUENCE [LARGE SCALE GENOMIC DNA]</scope>
    <source>
        <strain evidence="15 16">ATCC 20962</strain>
    </source>
</reference>
<comment type="subcellular location">
    <subcellularLocation>
        <location evidence="1 14">Endoplasmic reticulum membrane</location>
        <topology evidence="1 14">Multi-pass membrane protein</topology>
    </subcellularLocation>
</comment>
<proteinExistence type="inferred from homology"/>
<evidence type="ECO:0000256" key="6">
    <source>
        <dbReference type="ARBA" id="ARBA00022679"/>
    </source>
</evidence>
<keyword evidence="9 14" id="KW-1133">Transmembrane helix</keyword>
<keyword evidence="10 14" id="KW-0472">Membrane</keyword>
<evidence type="ECO:0000256" key="4">
    <source>
        <dbReference type="ARBA" id="ARBA00015561"/>
    </source>
</evidence>
<evidence type="ECO:0000256" key="11">
    <source>
        <dbReference type="ARBA" id="ARBA00044743"/>
    </source>
</evidence>
<accession>A0A367XUT5</accession>
<comment type="similarity">
    <text evidence="13">Belongs to the glycosyltransferase ALG3 family.</text>
</comment>
<dbReference type="Pfam" id="PF05208">
    <property type="entry name" value="ALG3"/>
    <property type="match status" value="1"/>
</dbReference>
<protein>
    <recommendedName>
        <fullName evidence="4 14">Dol-P-Man:Man(5)GlcNAc(2)-PP-Dol alpha-1,3-mannosyltransferase</fullName>
        <ecNumber evidence="3 14">2.4.1.258</ecNumber>
    </recommendedName>
    <alternativeName>
        <fullName evidence="14">Dol-P-Man-dependent alpha(1-3)-mannosyltransferase</fullName>
    </alternativeName>
</protein>
<evidence type="ECO:0000256" key="10">
    <source>
        <dbReference type="ARBA" id="ARBA00023136"/>
    </source>
</evidence>
<feature type="transmembrane region" description="Helical" evidence="14">
    <location>
        <begin position="223"/>
        <end position="250"/>
    </location>
</feature>
<feature type="transmembrane region" description="Helical" evidence="14">
    <location>
        <begin position="373"/>
        <end position="394"/>
    </location>
</feature>
<dbReference type="Proteomes" id="UP000253472">
    <property type="component" value="Unassembled WGS sequence"/>
</dbReference>
<keyword evidence="6 14" id="KW-0808">Transferase</keyword>
<dbReference type="EC" id="2.4.1.258" evidence="3 14"/>
<evidence type="ECO:0000256" key="3">
    <source>
        <dbReference type="ARBA" id="ARBA00011964"/>
    </source>
</evidence>
<keyword evidence="16" id="KW-1185">Reference proteome</keyword>
<keyword evidence="7 14" id="KW-0812">Transmembrane</keyword>
<evidence type="ECO:0000256" key="5">
    <source>
        <dbReference type="ARBA" id="ARBA00022676"/>
    </source>
</evidence>
<dbReference type="GO" id="GO:0052925">
    <property type="term" value="F:dol-P-Man:Man(5)GlcNAc(2)-PP-Dol alpha-1,3-mannosyltransferase activity"/>
    <property type="evidence" value="ECO:0007669"/>
    <property type="project" value="UniProtKB-EC"/>
</dbReference>
<comment type="catalytic activity">
    <reaction evidence="12 14">
        <text>an alpha-D-Man-(1-&gt;2)-alpha-D-Man-(1-&gt;2)-alpha-D-Man-(1-&gt;3)-[alpha-D-Man-(1-&gt;6)]-beta-D-Man-(1-&gt;4)-beta-D-GlcNAc-(1-&gt;4)-alpha-D-GlcNAc-diphospho-di-trans,poly-cis-dolichol + a di-trans,poly-cis-dolichyl beta-D-mannosyl phosphate = an alpha-D-Man-(1-&gt;2)-alpha-D-Man-(1-&gt;2)-alpha-D-Man-(1-&gt;3)-[alpha-D-Man-(1-&gt;3)-alpha-D-Man-(1-&gt;6)]-beta-D-Man-(1-&gt;4)-beta-D-GlcNAc-(1-&gt;4)-alpha-D-GlcNAc-diphospho-di-trans,poly-cis-dolichol + a di-trans,poly-cis-dolichyl phosphate + H(+)</text>
        <dbReference type="Rhea" id="RHEA:29527"/>
        <dbReference type="Rhea" id="RHEA-COMP:19498"/>
        <dbReference type="Rhea" id="RHEA-COMP:19501"/>
        <dbReference type="Rhea" id="RHEA-COMP:19516"/>
        <dbReference type="Rhea" id="RHEA-COMP:19517"/>
        <dbReference type="ChEBI" id="CHEBI:15378"/>
        <dbReference type="ChEBI" id="CHEBI:57683"/>
        <dbReference type="ChEBI" id="CHEBI:58211"/>
        <dbReference type="ChEBI" id="CHEBI:132515"/>
        <dbReference type="ChEBI" id="CHEBI:132516"/>
        <dbReference type="EC" id="2.4.1.258"/>
    </reaction>
    <physiologicalReaction direction="left-to-right" evidence="12 14">
        <dbReference type="Rhea" id="RHEA:29528"/>
    </physiologicalReaction>
</comment>
<name>A0A367XUT5_9ASCO</name>
<dbReference type="PANTHER" id="PTHR12646:SF0">
    <property type="entry name" value="DOL-P-MAN:MAN(5)GLCNAC(2)-PP-DOL ALPHA-1,3-MANNOSYLTRANSFERASE"/>
    <property type="match status" value="1"/>
</dbReference>
<feature type="transmembrane region" description="Helical" evidence="14">
    <location>
        <begin position="294"/>
        <end position="312"/>
    </location>
</feature>
<evidence type="ECO:0000256" key="2">
    <source>
        <dbReference type="ARBA" id="ARBA00004922"/>
    </source>
</evidence>
<dbReference type="UniPathway" id="UPA00378"/>
<evidence type="ECO:0000256" key="9">
    <source>
        <dbReference type="ARBA" id="ARBA00022989"/>
    </source>
</evidence>
<feature type="transmembrane region" description="Helical" evidence="14">
    <location>
        <begin position="198"/>
        <end position="217"/>
    </location>
</feature>
<evidence type="ECO:0000256" key="13">
    <source>
        <dbReference type="ARBA" id="ARBA00093457"/>
    </source>
</evidence>
<dbReference type="PANTHER" id="PTHR12646">
    <property type="entry name" value="NOT56 - RELATED"/>
    <property type="match status" value="1"/>
</dbReference>
<feature type="transmembrane region" description="Helical" evidence="14">
    <location>
        <begin position="125"/>
        <end position="144"/>
    </location>
</feature>
<dbReference type="OrthoDB" id="20028at2759"/>
<dbReference type="InterPro" id="IPR007873">
    <property type="entry name" value="Glycosyltransferase_ALG3"/>
</dbReference>
<evidence type="ECO:0000313" key="15">
    <source>
        <dbReference type="EMBL" id="RCK57378.1"/>
    </source>
</evidence>
<dbReference type="GO" id="GO:0005789">
    <property type="term" value="C:endoplasmic reticulum membrane"/>
    <property type="evidence" value="ECO:0007669"/>
    <property type="project" value="UniProtKB-SubCell"/>
</dbReference>
<feature type="transmembrane region" description="Helical" evidence="14">
    <location>
        <begin position="164"/>
        <end position="186"/>
    </location>
</feature>
<sequence>MSSEVAKQREEAEAKPEFTLKNVLLDIYNGAIALVINPQCAVVTYPIVICLASILTKYVIANIPYTEIDYRTYMQQVSLVEAGEIRYDAIGGDTGPIVYPGGFVQIYLFLKWITGGESIAEAQMLFSYLFTGCVAFTCVVYANIVDVQPWVVYLLLGSKRLVSIYVLRLFNDCWTTAAVLGVVVLLQQASAYNRSSKAIAFGLCLIAADLYSIAISIKMNALLYAPAFLIVTYFLVDENLLKFIAVLVVIPAQEIRWSYINQAFNFKRKFLYEWTVNWRFVPEATFLSDKFSNILLVLHVSVLLVFVFTRFLSPRITGKSIGQLIKDAFRPSATISPANKLTDEVAGPQLVFVIMAITNVIGVLFSRSLHYQFLSWYAWCLPGLLFVAGFPVWLGVPVWLVHEWCWNVFPSTEASSGVLVGLLTVVVGATWWNFDRWLPKPKVEDVKKNE</sequence>
<evidence type="ECO:0000256" key="8">
    <source>
        <dbReference type="ARBA" id="ARBA00022824"/>
    </source>
</evidence>
<keyword evidence="5 14" id="KW-0328">Glycosyltransferase</keyword>
<organism evidence="15 16">
    <name type="scientific">Candida viswanathii</name>
    <dbReference type="NCBI Taxonomy" id="5486"/>
    <lineage>
        <taxon>Eukaryota</taxon>
        <taxon>Fungi</taxon>
        <taxon>Dikarya</taxon>
        <taxon>Ascomycota</taxon>
        <taxon>Saccharomycotina</taxon>
        <taxon>Pichiomycetes</taxon>
        <taxon>Debaryomycetaceae</taxon>
        <taxon>Candida/Lodderomyces clade</taxon>
        <taxon>Candida</taxon>
    </lineage>
</organism>
<keyword evidence="8 14" id="KW-0256">Endoplasmic reticulum</keyword>
<dbReference type="STRING" id="5486.A0A367XUT5"/>
<evidence type="ECO:0000256" key="14">
    <source>
        <dbReference type="RuleBase" id="RU364047"/>
    </source>
</evidence>
<gene>
    <name evidence="15" type="primary">ALG3</name>
    <name evidence="15" type="ORF">Cantr_06731</name>
</gene>
<comment type="pathway">
    <text evidence="2 14">Protein modification; protein glycosylation.</text>
</comment>
<comment type="caution">
    <text evidence="15">The sequence shown here is derived from an EMBL/GenBank/DDBJ whole genome shotgun (WGS) entry which is preliminary data.</text>
</comment>
<evidence type="ECO:0000256" key="1">
    <source>
        <dbReference type="ARBA" id="ARBA00004477"/>
    </source>
</evidence>
<feature type="transmembrane region" description="Helical" evidence="14">
    <location>
        <begin position="414"/>
        <end position="434"/>
    </location>
</feature>
<dbReference type="EMBL" id="QLNQ01000028">
    <property type="protein sequence ID" value="RCK57378.1"/>
    <property type="molecule type" value="Genomic_DNA"/>
</dbReference>
<evidence type="ECO:0000313" key="16">
    <source>
        <dbReference type="Proteomes" id="UP000253472"/>
    </source>
</evidence>
<evidence type="ECO:0000256" key="7">
    <source>
        <dbReference type="ARBA" id="ARBA00022692"/>
    </source>
</evidence>
<comment type="function">
    <text evidence="11 14">Dol-P-Man:Man(5)GlcNAc(2)-PP-Dol alpha-1,3-mannosyltransferase that operates in the biosynthetic pathway of dolichol-linked oligosaccharides, the glycan precursors employed in protein asparagine (N)-glycosylation. The assembly of dolichol-linked oligosaccharides begins on the cytosolic side of the endoplasmic reticulum membrane and finishes in its lumen. The sequential addition of sugars to dolichol pyrophosphate produces dolichol-linked oligosaccharides containing fourteen sugars, including two GlcNAcs, nine mannoses and three glucoses. Once assembled, the oligosaccharide is transferred from the lipid to nascent proteins by oligosaccharyltransferases. In the lumen of the endoplasmic reticulum, adds the first dolichyl beta-D-mannosyl phosphate derived mannose in an alpha-1,3 linkage to Man(5)GlcNAc(2)-PP-dolichol to produce Man(6)GlcNAc(2)-PP-dolichol.</text>
</comment>
<dbReference type="AlphaFoldDB" id="A0A367XUT5"/>
<evidence type="ECO:0000256" key="12">
    <source>
        <dbReference type="ARBA" id="ARBA00049506"/>
    </source>
</evidence>